<dbReference type="InterPro" id="IPR016181">
    <property type="entry name" value="Acyl_CoA_acyltransferase"/>
</dbReference>
<evidence type="ECO:0000313" key="2">
    <source>
        <dbReference type="EMBL" id="KAL3425210.1"/>
    </source>
</evidence>
<dbReference type="Gene3D" id="3.40.630.30">
    <property type="match status" value="1"/>
</dbReference>
<proteinExistence type="predicted"/>
<dbReference type="PANTHER" id="PTHR43441">
    <property type="entry name" value="RIBOSOMAL-PROTEIN-SERINE ACETYLTRANSFERASE"/>
    <property type="match status" value="1"/>
</dbReference>
<dbReference type="Proteomes" id="UP001629113">
    <property type="component" value="Unassembled WGS sequence"/>
</dbReference>
<protein>
    <submittedName>
        <fullName evidence="2">GNAT family protein</fullName>
    </submittedName>
</protein>
<comment type="caution">
    <text evidence="2">The sequence shown here is derived from an EMBL/GenBank/DDBJ whole genome shotgun (WGS) entry which is preliminary data.</text>
</comment>
<sequence>MTTSILSPNSIENEFCFPTKELSNERVKLVPFDLCNHAVEYYNKTADVPGLYAHQAIAPFKSADDFVNNFVLTRAYPDPATFLWAIIDTTNLNHKGEEGALAGVVAYMASSVVHKSTEIGFINIIPQFQRTHVTTNAVGLLLQYALNPERAGGLGLRRVEWHTNSGNVASLRVAERIGFKREGVLRWHRVFYDGEQNGKQGNGKTMPSHGVPKDLGRDTVLLGLCWDDWEDGGRDHVQNLMDRRL</sequence>
<name>A0ABR4PPJ4_9HELO</name>
<dbReference type="InterPro" id="IPR051908">
    <property type="entry name" value="Ribosomal_N-acetyltransferase"/>
</dbReference>
<evidence type="ECO:0000313" key="3">
    <source>
        <dbReference type="Proteomes" id="UP001629113"/>
    </source>
</evidence>
<evidence type="ECO:0000259" key="1">
    <source>
        <dbReference type="PROSITE" id="PS51186"/>
    </source>
</evidence>
<feature type="domain" description="N-acetyltransferase" evidence="1">
    <location>
        <begin position="52"/>
        <end position="207"/>
    </location>
</feature>
<reference evidence="2 3" key="1">
    <citation type="submission" date="2024-06" db="EMBL/GenBank/DDBJ databases">
        <title>Complete genome of Phlyctema vagabunda strain 19-DSS-EL-015.</title>
        <authorList>
            <person name="Fiorenzani C."/>
        </authorList>
    </citation>
    <scope>NUCLEOTIDE SEQUENCE [LARGE SCALE GENOMIC DNA]</scope>
    <source>
        <strain evidence="2 3">19-DSS-EL-015</strain>
    </source>
</reference>
<dbReference type="PANTHER" id="PTHR43441:SF5">
    <property type="entry name" value="FAMILY ACETYLTRANSFERASE, PUTATIVE-RELATED"/>
    <property type="match status" value="1"/>
</dbReference>
<keyword evidence="3" id="KW-1185">Reference proteome</keyword>
<accession>A0ABR4PPJ4</accession>
<dbReference type="SUPFAM" id="SSF55729">
    <property type="entry name" value="Acyl-CoA N-acyltransferases (Nat)"/>
    <property type="match status" value="1"/>
</dbReference>
<dbReference type="PROSITE" id="PS51186">
    <property type="entry name" value="GNAT"/>
    <property type="match status" value="1"/>
</dbReference>
<dbReference type="Pfam" id="PF13302">
    <property type="entry name" value="Acetyltransf_3"/>
    <property type="match status" value="1"/>
</dbReference>
<dbReference type="EMBL" id="JBFCZG010000003">
    <property type="protein sequence ID" value="KAL3425210.1"/>
    <property type="molecule type" value="Genomic_DNA"/>
</dbReference>
<organism evidence="2 3">
    <name type="scientific">Phlyctema vagabunda</name>
    <dbReference type="NCBI Taxonomy" id="108571"/>
    <lineage>
        <taxon>Eukaryota</taxon>
        <taxon>Fungi</taxon>
        <taxon>Dikarya</taxon>
        <taxon>Ascomycota</taxon>
        <taxon>Pezizomycotina</taxon>
        <taxon>Leotiomycetes</taxon>
        <taxon>Helotiales</taxon>
        <taxon>Dermateaceae</taxon>
        <taxon>Phlyctema</taxon>
    </lineage>
</organism>
<gene>
    <name evidence="2" type="ORF">PVAG01_04491</name>
</gene>
<dbReference type="InterPro" id="IPR000182">
    <property type="entry name" value="GNAT_dom"/>
</dbReference>